<keyword evidence="2" id="KW-1185">Reference proteome</keyword>
<dbReference type="OrthoDB" id="619536at2759"/>
<protein>
    <submittedName>
        <fullName evidence="1">Uncharacterized protein</fullName>
    </submittedName>
</protein>
<proteinExistence type="predicted"/>
<comment type="caution">
    <text evidence="1">The sequence shown here is derived from an EMBL/GenBank/DDBJ whole genome shotgun (WGS) entry which is preliminary data.</text>
</comment>
<reference evidence="1" key="1">
    <citation type="submission" date="2021-06" db="EMBL/GenBank/DDBJ databases">
        <authorList>
            <person name="Hodson N. C."/>
            <person name="Mongue J. A."/>
            <person name="Jaron S. K."/>
        </authorList>
    </citation>
    <scope>NUCLEOTIDE SEQUENCE</scope>
</reference>
<dbReference type="Proteomes" id="UP000708208">
    <property type="component" value="Unassembled WGS sequence"/>
</dbReference>
<dbReference type="AlphaFoldDB" id="A0A8J2P825"/>
<accession>A0A8J2P825</accession>
<feature type="non-terminal residue" evidence="1">
    <location>
        <position position="158"/>
    </location>
</feature>
<evidence type="ECO:0000313" key="1">
    <source>
        <dbReference type="EMBL" id="CAG7785158.1"/>
    </source>
</evidence>
<dbReference type="EMBL" id="CAJVCH010290492">
    <property type="protein sequence ID" value="CAG7785158.1"/>
    <property type="molecule type" value="Genomic_DNA"/>
</dbReference>
<organism evidence="1 2">
    <name type="scientific">Allacma fusca</name>
    <dbReference type="NCBI Taxonomy" id="39272"/>
    <lineage>
        <taxon>Eukaryota</taxon>
        <taxon>Metazoa</taxon>
        <taxon>Ecdysozoa</taxon>
        <taxon>Arthropoda</taxon>
        <taxon>Hexapoda</taxon>
        <taxon>Collembola</taxon>
        <taxon>Symphypleona</taxon>
        <taxon>Sminthuridae</taxon>
        <taxon>Allacma</taxon>
    </lineage>
</organism>
<sequence length="158" mass="18567">MAKLFAPSLEGFVDSESVLFSIDDFSNPSSNVIMYYTCQGEIPIEQAWKTFHERVMEVKDKNGDWMYKKLKHHIKTFMGYNFYESDENFDIRNHIRVYDYDDDLYIPSPCNEDDLRKVVGGLLTKSWKPNQSPWEVLLVYNYHSKSPAAGNNEDKKEM</sequence>
<gene>
    <name evidence="1" type="ORF">AFUS01_LOCUS23800</name>
</gene>
<name>A0A8J2P825_9HEXA</name>
<evidence type="ECO:0000313" key="2">
    <source>
        <dbReference type="Proteomes" id="UP000708208"/>
    </source>
</evidence>